<dbReference type="EMBL" id="BLVP01000036">
    <property type="protein sequence ID" value="GFM38323.1"/>
    <property type="molecule type" value="Genomic_DNA"/>
</dbReference>
<protein>
    <recommendedName>
        <fullName evidence="1">Phage tail fibre protein N-terminal domain-containing protein</fullName>
    </recommendedName>
</protein>
<dbReference type="Proteomes" id="UP000503820">
    <property type="component" value="Unassembled WGS sequence"/>
</dbReference>
<organism evidence="2 3">
    <name type="scientific">Desulfovibrio psychrotolerans</name>
    <dbReference type="NCBI Taxonomy" id="415242"/>
    <lineage>
        <taxon>Bacteria</taxon>
        <taxon>Pseudomonadati</taxon>
        <taxon>Thermodesulfobacteriota</taxon>
        <taxon>Desulfovibrionia</taxon>
        <taxon>Desulfovibrionales</taxon>
        <taxon>Desulfovibrionaceae</taxon>
        <taxon>Desulfovibrio</taxon>
    </lineage>
</organism>
<gene>
    <name evidence="2" type="ORF">DSM19430T_30070</name>
</gene>
<dbReference type="AlphaFoldDB" id="A0A7J0BXA5"/>
<dbReference type="RefSeq" id="WP_174410937.1">
    <property type="nucleotide sequence ID" value="NZ_BLVP01000036.1"/>
</dbReference>
<accession>A0A7J0BXA5</accession>
<dbReference type="Gene3D" id="2.60.40.10">
    <property type="entry name" value="Immunoglobulins"/>
    <property type="match status" value="2"/>
</dbReference>
<proteinExistence type="predicted"/>
<dbReference type="Pfam" id="PF12571">
    <property type="entry name" value="Phage_tail_fib"/>
    <property type="match status" value="1"/>
</dbReference>
<sequence>MSDFRKMRLTPDGRELLALAHQGTPLEFSAIVLGNGVWTEAQQADASVSALVSQKVSVTITKITQTGDSARLEALLTNAALVAGFSITEIGIIAAHPTRGNILYMVDYCAPEKASYIQSKDGVPIEVPLAIDVLVASSQDVTLTIDDRFFGATRQDISDHNNRPDAHGVLLDSVRAHAPLVIVAGSADIWEGESTQLLIQDWHTYEWASEVKVRITDAGGTDRTALWTVTPNLTTGRIDLTAPQVDADQTYGVAVQVWEHGLVRSHWTQPLTINVGDVPINRPAITAPAAGATGVGETPTITTGAFSADADQTHADAQMQIATDSGFAAIVRDTGSLGPVTAYAVPPGILTTGHVYYVRARHKGSDGNWSPWSPVSSFFTAASFIYVDRPVNTSPVAGAGEIGETPTLAASAYSTNGTGDHAHTRFQVDVAGGDFSAPVHDSGLLGAVTEYAIPAGVLDVATQYIWRVQYTDDSAGPVASEWSSPTAFTTAQTFLTPWPEWDEMHEMTLAHPDTFVCLFDNPNAGGNELGSGGGLSGTAATLVQGGNLPGATGSPGRRTFDAAHYLTIPEAVLQMLCRTQFTLVLKRGPTNNVQGSAITFHLGPSVAAPVYLVSMGMWHGAGNTSFEITVAGANIWDYKHLVASYVEEQALFGNADLYFAIWSDGANVRVGISKVKPTKLSEIAVHAVAQIPPSSFALGTPNASKLNRINNYVYNAQYWPLNGAYHYLVVSRECLIDNNA</sequence>
<comment type="caution">
    <text evidence="2">The sequence shown here is derived from an EMBL/GenBank/DDBJ whole genome shotgun (WGS) entry which is preliminary data.</text>
</comment>
<dbReference type="InterPro" id="IPR022225">
    <property type="entry name" value="Phage_tail_fibre_N"/>
</dbReference>
<dbReference type="InterPro" id="IPR013783">
    <property type="entry name" value="Ig-like_fold"/>
</dbReference>
<keyword evidence="3" id="KW-1185">Reference proteome</keyword>
<evidence type="ECO:0000313" key="2">
    <source>
        <dbReference type="EMBL" id="GFM38323.1"/>
    </source>
</evidence>
<evidence type="ECO:0000259" key="1">
    <source>
        <dbReference type="Pfam" id="PF12571"/>
    </source>
</evidence>
<evidence type="ECO:0000313" key="3">
    <source>
        <dbReference type="Proteomes" id="UP000503820"/>
    </source>
</evidence>
<name>A0A7J0BXA5_9BACT</name>
<reference evidence="2 3" key="1">
    <citation type="submission" date="2020-05" db="EMBL/GenBank/DDBJ databases">
        <title>Draft genome sequence of Desulfovibrio psychrotolerans JS1T.</title>
        <authorList>
            <person name="Ueno A."/>
            <person name="Tamazawa S."/>
            <person name="Tamamura S."/>
            <person name="Murakami T."/>
            <person name="Kiyama T."/>
            <person name="Inomata H."/>
            <person name="Amano Y."/>
            <person name="Miyakawa K."/>
            <person name="Tamaki H."/>
            <person name="Naganuma T."/>
            <person name="Kaneko K."/>
        </authorList>
    </citation>
    <scope>NUCLEOTIDE SEQUENCE [LARGE SCALE GENOMIC DNA]</scope>
    <source>
        <strain evidence="2 3">JS1</strain>
    </source>
</reference>
<feature type="domain" description="Phage tail fibre protein N-terminal" evidence="1">
    <location>
        <begin position="9"/>
        <end position="154"/>
    </location>
</feature>